<protein>
    <recommendedName>
        <fullName evidence="2">FP protein C-terminal domain-containing protein</fullName>
    </recommendedName>
</protein>
<dbReference type="EMBL" id="NWSH01004298">
    <property type="protein sequence ID" value="PCG65247.1"/>
    <property type="molecule type" value="Genomic_DNA"/>
</dbReference>
<evidence type="ECO:0000313" key="3">
    <source>
        <dbReference type="EMBL" id="PCG65247.1"/>
    </source>
</evidence>
<proteinExistence type="predicted"/>
<dbReference type="Pfam" id="PF25298">
    <property type="entry name" value="Baculo_FP_2nd"/>
    <property type="match status" value="1"/>
</dbReference>
<evidence type="ECO:0000259" key="2">
    <source>
        <dbReference type="Pfam" id="PF25298"/>
    </source>
</evidence>
<dbReference type="InterPro" id="IPR057251">
    <property type="entry name" value="FP_C"/>
</dbReference>
<dbReference type="AlphaFoldDB" id="A0A2A4IZ89"/>
<feature type="coiled-coil region" evidence="1">
    <location>
        <begin position="86"/>
        <end position="141"/>
    </location>
</feature>
<comment type="caution">
    <text evidence="3">The sequence shown here is derived from an EMBL/GenBank/DDBJ whole genome shotgun (WGS) entry which is preliminary data.</text>
</comment>
<reference evidence="3" key="1">
    <citation type="submission" date="2017-09" db="EMBL/GenBank/DDBJ databases">
        <title>Contemporary evolution of a Lepidopteran species, Heliothis virescens, in response to modern agricultural practices.</title>
        <authorList>
            <person name="Fritz M.L."/>
            <person name="Deyonke A.M."/>
            <person name="Papanicolaou A."/>
            <person name="Micinski S."/>
            <person name="Westbrook J."/>
            <person name="Gould F."/>
        </authorList>
    </citation>
    <scope>NUCLEOTIDE SEQUENCE [LARGE SCALE GENOMIC DNA]</scope>
    <source>
        <strain evidence="3">HvINT-</strain>
        <tissue evidence="3">Whole body</tissue>
    </source>
</reference>
<accession>A0A2A4IZ89</accession>
<sequence length="290" mass="32832">MANDNSPTNKTENVVQRNVTTRANKRQALGSPPLATTTTEGLLSRDDIREIVQEVVKAELSVMMAKLSDSLKSMLNMELQPVNAKIDEMDKSMKFISNQYEDLLKEHTKSKETLIEVQKENSIMKNTVSSLKVRLDQLEQQTRSNNVEIQCVPERKQEDLFKITSDLVKVVGCDVGGINPDSTRPRSIIVQLASPRLRDEFLASVINFNKKNSENKLNSTHLGYPGPKTAIYVTEHLSPTHKALHAAARLKAKELGFKFIWIRGGRIFMRKTEESEHIMIRNMDTLNKLS</sequence>
<name>A0A2A4IZ89_HELVI</name>
<gene>
    <name evidence="3" type="ORF">B5V51_9441</name>
</gene>
<feature type="domain" description="FP protein C-terminal" evidence="2">
    <location>
        <begin position="239"/>
        <end position="289"/>
    </location>
</feature>
<dbReference type="STRING" id="7102.A0A2A4IZ89"/>
<organism evidence="3">
    <name type="scientific">Heliothis virescens</name>
    <name type="common">Tobacco budworm moth</name>
    <dbReference type="NCBI Taxonomy" id="7102"/>
    <lineage>
        <taxon>Eukaryota</taxon>
        <taxon>Metazoa</taxon>
        <taxon>Ecdysozoa</taxon>
        <taxon>Arthropoda</taxon>
        <taxon>Hexapoda</taxon>
        <taxon>Insecta</taxon>
        <taxon>Pterygota</taxon>
        <taxon>Neoptera</taxon>
        <taxon>Endopterygota</taxon>
        <taxon>Lepidoptera</taxon>
        <taxon>Glossata</taxon>
        <taxon>Ditrysia</taxon>
        <taxon>Noctuoidea</taxon>
        <taxon>Noctuidae</taxon>
        <taxon>Heliothinae</taxon>
        <taxon>Heliothis</taxon>
    </lineage>
</organism>
<evidence type="ECO:0000256" key="1">
    <source>
        <dbReference type="SAM" id="Coils"/>
    </source>
</evidence>
<keyword evidence="1" id="KW-0175">Coiled coil</keyword>